<keyword evidence="1" id="KW-0472">Membrane</keyword>
<dbReference type="PANTHER" id="PTHR46825">
    <property type="entry name" value="D-ALANYL-D-ALANINE-CARBOXYPEPTIDASE/ENDOPEPTIDASE AMPH"/>
    <property type="match status" value="1"/>
</dbReference>
<protein>
    <submittedName>
        <fullName evidence="3">CubicO group peptidase (Beta-lactamase class C family)</fullName>
    </submittedName>
</protein>
<feature type="transmembrane region" description="Helical" evidence="1">
    <location>
        <begin position="336"/>
        <end position="354"/>
    </location>
</feature>
<dbReference type="AlphaFoldDB" id="A0AAE4CX58"/>
<dbReference type="SUPFAM" id="SSF56601">
    <property type="entry name" value="beta-lactamase/transpeptidase-like"/>
    <property type="match status" value="1"/>
</dbReference>
<dbReference type="Gene3D" id="3.40.710.10">
    <property type="entry name" value="DD-peptidase/beta-lactamase superfamily"/>
    <property type="match status" value="1"/>
</dbReference>
<evidence type="ECO:0000313" key="3">
    <source>
        <dbReference type="EMBL" id="MDR7327132.1"/>
    </source>
</evidence>
<reference evidence="3 4" key="1">
    <citation type="submission" date="2023-07" db="EMBL/GenBank/DDBJ databases">
        <title>Sequencing the genomes of 1000 actinobacteria strains.</title>
        <authorList>
            <person name="Klenk H.-P."/>
        </authorList>
    </citation>
    <scope>NUCLEOTIDE SEQUENCE [LARGE SCALE GENOMIC DNA]</scope>
    <source>
        <strain evidence="3 4">DSM 44711</strain>
    </source>
</reference>
<keyword evidence="1" id="KW-1133">Transmembrane helix</keyword>
<dbReference type="RefSeq" id="WP_310424059.1">
    <property type="nucleotide sequence ID" value="NZ_JAVDYC010000001.1"/>
</dbReference>
<feature type="domain" description="Beta-lactamase-related" evidence="2">
    <location>
        <begin position="6"/>
        <end position="304"/>
    </location>
</feature>
<evidence type="ECO:0000313" key="4">
    <source>
        <dbReference type="Proteomes" id="UP001183629"/>
    </source>
</evidence>
<comment type="caution">
    <text evidence="3">The sequence shown here is derived from an EMBL/GenBank/DDBJ whole genome shotgun (WGS) entry which is preliminary data.</text>
</comment>
<feature type="transmembrane region" description="Helical" evidence="1">
    <location>
        <begin position="374"/>
        <end position="394"/>
    </location>
</feature>
<dbReference type="EMBL" id="JAVDYC010000001">
    <property type="protein sequence ID" value="MDR7327132.1"/>
    <property type="molecule type" value="Genomic_DNA"/>
</dbReference>
<gene>
    <name evidence="3" type="ORF">J2S44_007382</name>
</gene>
<accession>A0AAE4CX58</accession>
<feature type="transmembrane region" description="Helical" evidence="1">
    <location>
        <begin position="406"/>
        <end position="428"/>
    </location>
</feature>
<evidence type="ECO:0000259" key="2">
    <source>
        <dbReference type="Pfam" id="PF00144"/>
    </source>
</evidence>
<dbReference type="Pfam" id="PF00144">
    <property type="entry name" value="Beta-lactamase"/>
    <property type="match status" value="1"/>
</dbReference>
<keyword evidence="4" id="KW-1185">Reference proteome</keyword>
<dbReference type="Proteomes" id="UP001183629">
    <property type="component" value="Unassembled WGS sequence"/>
</dbReference>
<organism evidence="3 4">
    <name type="scientific">Catenuloplanes niger</name>
    <dbReference type="NCBI Taxonomy" id="587534"/>
    <lineage>
        <taxon>Bacteria</taxon>
        <taxon>Bacillati</taxon>
        <taxon>Actinomycetota</taxon>
        <taxon>Actinomycetes</taxon>
        <taxon>Micromonosporales</taxon>
        <taxon>Micromonosporaceae</taxon>
        <taxon>Catenuloplanes</taxon>
    </lineage>
</organism>
<sequence length="440" mass="45784">MAESIDAYLRGAFESTGLPGLAAVVTHGDRIVHAAGLGHDSAGRPVTAGTPMRVASVSKSFTATAVLTLVDEGRIALDTPVVSYLPEFRTSDPRTARITVRHLLNQTSGLSDRTVDIGATQRATTPGEYLAALHDGTLAGEPGSRFEYCNVNYDVAARLVEAVDGRDFADAMRERVFGPLGMPASTVGDGPADGYVSLYGAWVPRAELPGFRGGAGGVVTTAADLGRWLISQTGHGPQVLTAAGRAALHGPPPGEDYAMGWSVEVERGRTLLVHSGNLFTYTAVQAVDPVTGHGFAVLTNSAALYDDTYDILLGLSALTGDGEPAATGGGRRTNEAVLALVAATAAGLGTLGVLRSGRWARRRTGRWSRPLGLLWPLAPAAVFATCPQWLSLLMNGRAVTWAQLTYFPAPLTITLAVTAAAGLATVAARLTRRTAVTSGT</sequence>
<proteinExistence type="predicted"/>
<evidence type="ECO:0000256" key="1">
    <source>
        <dbReference type="SAM" id="Phobius"/>
    </source>
</evidence>
<dbReference type="InterPro" id="IPR012338">
    <property type="entry name" value="Beta-lactam/transpept-like"/>
</dbReference>
<keyword evidence="1" id="KW-0812">Transmembrane</keyword>
<name>A0AAE4CX58_9ACTN</name>
<dbReference type="InterPro" id="IPR050491">
    <property type="entry name" value="AmpC-like"/>
</dbReference>
<dbReference type="PANTHER" id="PTHR46825:SF15">
    <property type="entry name" value="BETA-LACTAMASE-RELATED DOMAIN-CONTAINING PROTEIN"/>
    <property type="match status" value="1"/>
</dbReference>
<dbReference type="InterPro" id="IPR001466">
    <property type="entry name" value="Beta-lactam-related"/>
</dbReference>